<dbReference type="EMBL" id="BAAADM010000033">
    <property type="protein sequence ID" value="GAA0437888.1"/>
    <property type="molecule type" value="Genomic_DNA"/>
</dbReference>
<feature type="domain" description="Bacterial Ig-like" evidence="1">
    <location>
        <begin position="83"/>
        <end position="166"/>
    </location>
</feature>
<evidence type="ECO:0000259" key="1">
    <source>
        <dbReference type="Pfam" id="PF20251"/>
    </source>
</evidence>
<dbReference type="InterPro" id="IPR046878">
    <property type="entry name" value="Big_14"/>
</dbReference>
<reference evidence="3" key="1">
    <citation type="journal article" date="2019" name="Int. J. Syst. Evol. Microbiol.">
        <title>The Global Catalogue of Microorganisms (GCM) 10K type strain sequencing project: providing services to taxonomists for standard genome sequencing and annotation.</title>
        <authorList>
            <consortium name="The Broad Institute Genomics Platform"/>
            <consortium name="The Broad Institute Genome Sequencing Center for Infectious Disease"/>
            <person name="Wu L."/>
            <person name="Ma J."/>
        </authorList>
    </citation>
    <scope>NUCLEOTIDE SEQUENCE [LARGE SCALE GENOMIC DNA]</scope>
    <source>
        <strain evidence="3">JCM 12149</strain>
    </source>
</reference>
<proteinExistence type="predicted"/>
<protein>
    <recommendedName>
        <fullName evidence="1">Bacterial Ig-like domain-containing protein</fullName>
    </recommendedName>
</protein>
<sequence length="178" mass="20712">MKRMVLLINGVWFRFISKWKRRVRMMKNLLFILIVIFSMGMVLLLTSCDDIKRTDKLSQNNQIDHHVVEKDNGVNVTMKALYNDDKMTIVLDNNGSQSLHFGTPYYVEKQKNDKWYQTEFTYEKGFNDIDITLKSGKKYTQKVELTMPDGHYRVIKQLSSAPLGDDDITIGDTFTVGD</sequence>
<dbReference type="Proteomes" id="UP001501459">
    <property type="component" value="Unassembled WGS sequence"/>
</dbReference>
<gene>
    <name evidence="2" type="ORF">GCM10008983_13540</name>
</gene>
<dbReference type="Pfam" id="PF20251">
    <property type="entry name" value="Big_14"/>
    <property type="match status" value="1"/>
</dbReference>
<comment type="caution">
    <text evidence="2">The sequence shown here is derived from an EMBL/GenBank/DDBJ whole genome shotgun (WGS) entry which is preliminary data.</text>
</comment>
<keyword evidence="3" id="KW-1185">Reference proteome</keyword>
<evidence type="ECO:0000313" key="3">
    <source>
        <dbReference type="Proteomes" id="UP001501459"/>
    </source>
</evidence>
<organism evidence="2 3">
    <name type="scientific">Lentibacillus halophilus</name>
    <dbReference type="NCBI Taxonomy" id="295065"/>
    <lineage>
        <taxon>Bacteria</taxon>
        <taxon>Bacillati</taxon>
        <taxon>Bacillota</taxon>
        <taxon>Bacilli</taxon>
        <taxon>Bacillales</taxon>
        <taxon>Bacillaceae</taxon>
        <taxon>Lentibacillus</taxon>
    </lineage>
</organism>
<evidence type="ECO:0000313" key="2">
    <source>
        <dbReference type="EMBL" id="GAA0437888.1"/>
    </source>
</evidence>
<dbReference type="RefSeq" id="WP_343751987.1">
    <property type="nucleotide sequence ID" value="NZ_BAAADM010000033.1"/>
</dbReference>
<accession>A0ABP3J1Z9</accession>
<name>A0ABP3J1Z9_9BACI</name>